<evidence type="ECO:0000313" key="3">
    <source>
        <dbReference type="Proteomes" id="UP000238338"/>
    </source>
</evidence>
<proteinExistence type="predicted"/>
<evidence type="ECO:0000313" key="2">
    <source>
        <dbReference type="EMBL" id="PQV56923.1"/>
    </source>
</evidence>
<gene>
    <name evidence="2" type="ORF">LX70_01777</name>
</gene>
<feature type="domain" description="DUF58" evidence="1">
    <location>
        <begin position="61"/>
        <end position="264"/>
    </location>
</feature>
<dbReference type="OrthoDB" id="9794556at2"/>
<dbReference type="RefSeq" id="WP_105514240.1">
    <property type="nucleotide sequence ID" value="NZ_PVEP01000003.1"/>
</dbReference>
<dbReference type="PANTHER" id="PTHR33608:SF6">
    <property type="entry name" value="BLL2464 PROTEIN"/>
    <property type="match status" value="1"/>
</dbReference>
<protein>
    <submittedName>
        <fullName evidence="2">Uncharacterized protein DUF58</fullName>
    </submittedName>
</protein>
<reference evidence="2 3" key="1">
    <citation type="submission" date="2018-02" db="EMBL/GenBank/DDBJ databases">
        <title>Genomic Encyclopedia of Archaeal and Bacterial Type Strains, Phase II (KMG-II): from individual species to whole genera.</title>
        <authorList>
            <person name="Goeker M."/>
        </authorList>
    </citation>
    <scope>NUCLEOTIDE SEQUENCE [LARGE SCALE GENOMIC DNA]</scope>
    <source>
        <strain evidence="2 3">DSM 18921</strain>
    </source>
</reference>
<dbReference type="Proteomes" id="UP000238338">
    <property type="component" value="Unassembled WGS sequence"/>
</dbReference>
<dbReference type="EMBL" id="PVEP01000003">
    <property type="protein sequence ID" value="PQV56923.1"/>
    <property type="molecule type" value="Genomic_DNA"/>
</dbReference>
<keyword evidence="3" id="KW-1185">Reference proteome</keyword>
<accession>A0A2S8S819</accession>
<dbReference type="Pfam" id="PF01882">
    <property type="entry name" value="DUF58"/>
    <property type="match status" value="1"/>
</dbReference>
<comment type="caution">
    <text evidence="2">The sequence shown here is derived from an EMBL/GenBank/DDBJ whole genome shotgun (WGS) entry which is preliminary data.</text>
</comment>
<name>A0A2S8S819_9RHOB</name>
<organism evidence="2 3">
    <name type="scientific">Albidovulum denitrificans</name>
    <dbReference type="NCBI Taxonomy" id="404881"/>
    <lineage>
        <taxon>Bacteria</taxon>
        <taxon>Pseudomonadati</taxon>
        <taxon>Pseudomonadota</taxon>
        <taxon>Alphaproteobacteria</taxon>
        <taxon>Rhodobacterales</taxon>
        <taxon>Paracoccaceae</taxon>
        <taxon>Albidovulum</taxon>
    </lineage>
</organism>
<dbReference type="AlphaFoldDB" id="A0A2S8S819"/>
<dbReference type="PANTHER" id="PTHR33608">
    <property type="entry name" value="BLL2464 PROTEIN"/>
    <property type="match status" value="1"/>
</dbReference>
<evidence type="ECO:0000259" key="1">
    <source>
        <dbReference type="Pfam" id="PF01882"/>
    </source>
</evidence>
<sequence length="301" mass="32611">MTAGAAPSEVSARPAGLRRQAEALASALPPLMAEARHLAATVQLGEHGRRRSGMGDEFWQYRPAHGGDEARAIDWRRSGRADQQFVREKEWQAAQSVHLWVDDARSMEFTGDAGRQSKADRARLLALAIAVLLIHAGERVGLADPVAPPRSGEVQLLRLAQILTRAAGEADFGAPEARAILPGARAVFLSDFMGDPARVETALGHAADRGVKGVLLQVLDPVEEEFPFDGRTIFESMGGSLRHETRKAGDLRARYLDRLAERRARLADLAAEAGWLFSTHHTGTPAQGALLWLYGALGTPR</sequence>
<dbReference type="InterPro" id="IPR002881">
    <property type="entry name" value="DUF58"/>
</dbReference>